<organism evidence="1 2">
    <name type="scientific">Nostocoides jenkinsii Ben 74</name>
    <dbReference type="NCBI Taxonomy" id="1193518"/>
    <lineage>
        <taxon>Bacteria</taxon>
        <taxon>Bacillati</taxon>
        <taxon>Actinomycetota</taxon>
        <taxon>Actinomycetes</taxon>
        <taxon>Micrococcales</taxon>
        <taxon>Intrasporangiaceae</taxon>
        <taxon>Nostocoides</taxon>
    </lineage>
</organism>
<dbReference type="Pfam" id="PF02566">
    <property type="entry name" value="OsmC"/>
    <property type="match status" value="1"/>
</dbReference>
<protein>
    <recommendedName>
        <fullName evidence="3">OsmC family protein</fullName>
    </recommendedName>
</protein>
<keyword evidence="2" id="KW-1185">Reference proteome</keyword>
<reference evidence="1 2" key="1">
    <citation type="journal article" date="2013" name="ISME J.">
        <title>A metabolic model for members of the genus Tetrasphaera involved in enhanced biological phosphorus removal.</title>
        <authorList>
            <person name="Kristiansen R."/>
            <person name="Nguyen H.T.T."/>
            <person name="Saunders A.M."/>
            <person name="Nielsen J.L."/>
            <person name="Wimmer R."/>
            <person name="Le V.Q."/>
            <person name="McIlroy S.J."/>
            <person name="Petrovski S."/>
            <person name="Seviour R.J."/>
            <person name="Calteau A."/>
            <person name="Nielsen K.L."/>
            <person name="Nielsen P.H."/>
        </authorList>
    </citation>
    <scope>NUCLEOTIDE SEQUENCE [LARGE SCALE GENOMIC DNA]</scope>
    <source>
        <strain evidence="1 2">Ben 74</strain>
    </source>
</reference>
<dbReference type="PANTHER" id="PTHR34352">
    <property type="entry name" value="PROTEIN YHFA"/>
    <property type="match status" value="1"/>
</dbReference>
<dbReference type="RefSeq" id="WP_407667831.1">
    <property type="nucleotide sequence ID" value="NZ_HF571038.1"/>
</dbReference>
<dbReference type="InterPro" id="IPR003718">
    <property type="entry name" value="OsmC/Ohr_fam"/>
</dbReference>
<dbReference type="PANTHER" id="PTHR34352:SF1">
    <property type="entry name" value="PROTEIN YHFA"/>
    <property type="match status" value="1"/>
</dbReference>
<evidence type="ECO:0000313" key="1">
    <source>
        <dbReference type="EMBL" id="CCI53146.1"/>
    </source>
</evidence>
<evidence type="ECO:0008006" key="3">
    <source>
        <dbReference type="Google" id="ProtNLM"/>
    </source>
</evidence>
<dbReference type="Gene3D" id="3.30.300.20">
    <property type="match status" value="1"/>
</dbReference>
<dbReference type="SUPFAM" id="SSF82784">
    <property type="entry name" value="OsmC-like"/>
    <property type="match status" value="1"/>
</dbReference>
<proteinExistence type="predicted"/>
<sequence length="146" mass="15581">MATMTDDGTGSGHRSISLERLAHARFRATNARGGTLDFGTGEDTDFTPVELLLVAIAGCSAIDVDFITGKRAEPAEFSVTATGEKVRDADGNHLDDIRVTFSLSFPSGEAGDQARDVLPKAIQMSHDRLCTVSRTVQRGTPVTMLI</sequence>
<dbReference type="InterPro" id="IPR015946">
    <property type="entry name" value="KH_dom-like_a/b"/>
</dbReference>
<accession>A0A077M764</accession>
<dbReference type="InterPro" id="IPR036102">
    <property type="entry name" value="OsmC/Ohrsf"/>
</dbReference>
<comment type="caution">
    <text evidence="1">The sequence shown here is derived from an EMBL/GenBank/DDBJ whole genome shotgun (WGS) entry which is preliminary data.</text>
</comment>
<name>A0A077M764_9MICO</name>
<dbReference type="EMBL" id="CAJC01000139">
    <property type="protein sequence ID" value="CCI53146.1"/>
    <property type="molecule type" value="Genomic_DNA"/>
</dbReference>
<evidence type="ECO:0000313" key="2">
    <source>
        <dbReference type="Proteomes" id="UP000035720"/>
    </source>
</evidence>
<dbReference type="AlphaFoldDB" id="A0A077M764"/>
<dbReference type="STRING" id="1193518.BN13_30098"/>
<gene>
    <name evidence="1" type="ORF">BN13_30098</name>
</gene>
<dbReference type="Proteomes" id="UP000035720">
    <property type="component" value="Unassembled WGS sequence"/>
</dbReference>